<keyword evidence="4" id="KW-0524">Neurogenesis</keyword>
<dbReference type="GO" id="GO:0005576">
    <property type="term" value="C:extracellular region"/>
    <property type="evidence" value="ECO:0007669"/>
    <property type="project" value="UniProtKB-SubCell"/>
</dbReference>
<dbReference type="WBParaSite" id="PTRK_0000526500.1">
    <property type="protein sequence ID" value="PTRK_0000526500.1"/>
    <property type="gene ID" value="PTRK_0000526500"/>
</dbReference>
<evidence type="ECO:0000256" key="1">
    <source>
        <dbReference type="ARBA" id="ARBA00004613"/>
    </source>
</evidence>
<dbReference type="InterPro" id="IPR045805">
    <property type="entry name" value="NDNF_C"/>
</dbReference>
<dbReference type="Gene3D" id="2.60.40.10">
    <property type="entry name" value="Immunoglobulins"/>
    <property type="match status" value="1"/>
</dbReference>
<dbReference type="Proteomes" id="UP000038045">
    <property type="component" value="Unplaced"/>
</dbReference>
<dbReference type="PANTHER" id="PTHR14619:SF3">
    <property type="entry name" value="PROTEIN NDNF"/>
    <property type="match status" value="1"/>
</dbReference>
<feature type="domain" description="Fibronectin type-III" evidence="7">
    <location>
        <begin position="455"/>
        <end position="573"/>
    </location>
</feature>
<dbReference type="InterPro" id="IPR056225">
    <property type="entry name" value="NDNF_N"/>
</dbReference>
<dbReference type="InterPro" id="IPR036116">
    <property type="entry name" value="FN3_sf"/>
</dbReference>
<dbReference type="PANTHER" id="PTHR14619">
    <property type="entry name" value="NEURON-DERIVED NEUROTROPHIC FACTOR"/>
    <property type="match status" value="1"/>
</dbReference>
<dbReference type="GO" id="GO:0007399">
    <property type="term" value="P:nervous system development"/>
    <property type="evidence" value="ECO:0007669"/>
    <property type="project" value="UniProtKB-KW"/>
</dbReference>
<evidence type="ECO:0000256" key="4">
    <source>
        <dbReference type="ARBA" id="ARBA00022902"/>
    </source>
</evidence>
<proteinExistence type="predicted"/>
<protein>
    <recommendedName>
        <fullName evidence="5">Protein NDNF</fullName>
    </recommendedName>
</protein>
<reference evidence="9" key="1">
    <citation type="submission" date="2017-02" db="UniProtKB">
        <authorList>
            <consortium name="WormBaseParasite"/>
        </authorList>
    </citation>
    <scope>IDENTIFICATION</scope>
</reference>
<evidence type="ECO:0000259" key="7">
    <source>
        <dbReference type="SMART" id="SM00060"/>
    </source>
</evidence>
<comment type="subcellular location">
    <subcellularLocation>
        <location evidence="1">Secreted</location>
    </subcellularLocation>
</comment>
<evidence type="ECO:0000313" key="9">
    <source>
        <dbReference type="WBParaSite" id="PTRK_0000526500.1"/>
    </source>
</evidence>
<evidence type="ECO:0000256" key="2">
    <source>
        <dbReference type="ARBA" id="ARBA00022525"/>
    </source>
</evidence>
<dbReference type="Pfam" id="PF19433">
    <property type="entry name" value="NDNF_C"/>
    <property type="match status" value="1"/>
</dbReference>
<sequence length="592" mass="68921">MIGRLENKFIPITTTTVSTEKSHTEMLKKPLQVLIHGMEHNLHFKKGQTNEVYQIYMPGKDFPFWMYITPCSGTIHWQLYMKNEFEDNTDISLESNKIEFNKKEAIKTKHDGKNIRDSNLVLIAGQSNTERMVFYAKDIESDLLFLNVTSYNCPSFKIMFTTIERQIDEYYAPIPEDTTINYSVKPHIYDRNIIEKKDIEYVDIRLTWLYDKKFELGRHKHCAIVSKNYIEPSKCMDHMKTMDMMHCDTEYNNEMTLKKIKFDDNIHIIVYVFDTRFGSSNVFKPIHIKKENVRIQNAYDDILFSTSTEEEEEIIATTEETTTTTTTTTTSIPFIHDQVPLLDGIVYESGFEKNGKVIENFNFTILQSRVKDNITETDKVSKTLLIVNTCSGYIKLSIFRGTQLLRKTEPITGFRRFLIMNVQRGSLRFEITNIDNESKKYKVWASTKPTKSPYPQLPSEPSLKIVGRNCNSITIQWFKAADKKINYCMYRYPFNETDLSLLQLKSNTNQNYCYTKLSKKNLVGCYTSYGIEKDVYNPKGITSNSLIEATLEGLSPNKTYKFEMFATKKVGKKSYHLPYRAIIANTLENCLI</sequence>
<comment type="function">
    <text evidence="6">Secretory protein that plays a role in various cellular processes. Acts as a chemorepellent acting on gonadotropin-releasing hormone (GnRH) expressing neurons regulating their migration to the hypothalamus. Also promotes neuron migration, growth and survival as well as neurite outgrowth and is involved in the development of the olfactory system. May also act through the regulation of growth factors activity and downstream signaling. Also regulates extracellular matrix assembly and cell adhesiveness. Promotes endothelial cell survival, vessel formation and plays an important role in the process of revascularization through NOS3-dependent mechanisms.</text>
</comment>
<dbReference type="Pfam" id="PF24354">
    <property type="entry name" value="NDNF_N"/>
    <property type="match status" value="1"/>
</dbReference>
<dbReference type="InterPro" id="IPR003961">
    <property type="entry name" value="FN3_dom"/>
</dbReference>
<evidence type="ECO:0000313" key="8">
    <source>
        <dbReference type="Proteomes" id="UP000038045"/>
    </source>
</evidence>
<evidence type="ECO:0000256" key="6">
    <source>
        <dbReference type="ARBA" id="ARBA00046135"/>
    </source>
</evidence>
<evidence type="ECO:0000256" key="5">
    <source>
        <dbReference type="ARBA" id="ARBA00024096"/>
    </source>
</evidence>
<keyword evidence="8" id="KW-1185">Reference proteome</keyword>
<name>A0A0N4ZCL2_PARTI</name>
<keyword evidence="2" id="KW-0964">Secreted</keyword>
<dbReference type="SUPFAM" id="SSF49265">
    <property type="entry name" value="Fibronectin type III"/>
    <property type="match status" value="1"/>
</dbReference>
<organism evidence="8 9">
    <name type="scientific">Parastrongyloides trichosuri</name>
    <name type="common">Possum-specific nematode worm</name>
    <dbReference type="NCBI Taxonomy" id="131310"/>
    <lineage>
        <taxon>Eukaryota</taxon>
        <taxon>Metazoa</taxon>
        <taxon>Ecdysozoa</taxon>
        <taxon>Nematoda</taxon>
        <taxon>Chromadorea</taxon>
        <taxon>Rhabditida</taxon>
        <taxon>Tylenchina</taxon>
        <taxon>Panagrolaimomorpha</taxon>
        <taxon>Strongyloidoidea</taxon>
        <taxon>Strongyloididae</taxon>
        <taxon>Parastrongyloides</taxon>
    </lineage>
</organism>
<dbReference type="AlphaFoldDB" id="A0A0N4ZCL2"/>
<dbReference type="SMART" id="SM00060">
    <property type="entry name" value="FN3"/>
    <property type="match status" value="1"/>
</dbReference>
<accession>A0A0N4ZCL2</accession>
<dbReference type="InterPro" id="IPR019326">
    <property type="entry name" value="NDNF"/>
</dbReference>
<keyword evidence="3" id="KW-0677">Repeat</keyword>
<evidence type="ECO:0000256" key="3">
    <source>
        <dbReference type="ARBA" id="ARBA00022737"/>
    </source>
</evidence>
<dbReference type="InterPro" id="IPR013783">
    <property type="entry name" value="Ig-like_fold"/>
</dbReference>